<keyword evidence="3" id="KW-1185">Reference proteome</keyword>
<sequence length="70" mass="8156">MSHNFSLSIRNPQHKYRTHPIPTESVSNSDRETNETNYKKHSVLDSRDIAFGISCSCAERKIQNREKHVE</sequence>
<protein>
    <submittedName>
        <fullName evidence="2">Uncharacterized protein</fullName>
    </submittedName>
</protein>
<feature type="compositionally biased region" description="Polar residues" evidence="1">
    <location>
        <begin position="1"/>
        <end position="11"/>
    </location>
</feature>
<name>S8C1T3_9LAMI</name>
<evidence type="ECO:0000313" key="3">
    <source>
        <dbReference type="Proteomes" id="UP000015453"/>
    </source>
</evidence>
<dbReference type="AlphaFoldDB" id="S8C1T3"/>
<gene>
    <name evidence="2" type="ORF">M569_16464</name>
</gene>
<dbReference type="Proteomes" id="UP000015453">
    <property type="component" value="Unassembled WGS sequence"/>
</dbReference>
<feature type="region of interest" description="Disordered" evidence="1">
    <location>
        <begin position="1"/>
        <end position="40"/>
    </location>
</feature>
<organism evidence="2 3">
    <name type="scientific">Genlisea aurea</name>
    <dbReference type="NCBI Taxonomy" id="192259"/>
    <lineage>
        <taxon>Eukaryota</taxon>
        <taxon>Viridiplantae</taxon>
        <taxon>Streptophyta</taxon>
        <taxon>Embryophyta</taxon>
        <taxon>Tracheophyta</taxon>
        <taxon>Spermatophyta</taxon>
        <taxon>Magnoliopsida</taxon>
        <taxon>eudicotyledons</taxon>
        <taxon>Gunneridae</taxon>
        <taxon>Pentapetalae</taxon>
        <taxon>asterids</taxon>
        <taxon>lamiids</taxon>
        <taxon>Lamiales</taxon>
        <taxon>Lentibulariaceae</taxon>
        <taxon>Genlisea</taxon>
    </lineage>
</organism>
<evidence type="ECO:0000313" key="2">
    <source>
        <dbReference type="EMBL" id="EPS58351.1"/>
    </source>
</evidence>
<evidence type="ECO:0000256" key="1">
    <source>
        <dbReference type="SAM" id="MobiDB-lite"/>
    </source>
</evidence>
<accession>S8C1T3</accession>
<comment type="caution">
    <text evidence="2">The sequence shown here is derived from an EMBL/GenBank/DDBJ whole genome shotgun (WGS) entry which is preliminary data.</text>
</comment>
<feature type="compositionally biased region" description="Basic and acidic residues" evidence="1">
    <location>
        <begin position="29"/>
        <end position="40"/>
    </location>
</feature>
<reference evidence="2 3" key="1">
    <citation type="journal article" date="2013" name="BMC Genomics">
        <title>The miniature genome of a carnivorous plant Genlisea aurea contains a low number of genes and short non-coding sequences.</title>
        <authorList>
            <person name="Leushkin E.V."/>
            <person name="Sutormin R.A."/>
            <person name="Nabieva E.R."/>
            <person name="Penin A.A."/>
            <person name="Kondrashov A.S."/>
            <person name="Logacheva M.D."/>
        </authorList>
    </citation>
    <scope>NUCLEOTIDE SEQUENCE [LARGE SCALE GENOMIC DNA]</scope>
</reference>
<dbReference type="EMBL" id="AUSU01009302">
    <property type="protein sequence ID" value="EPS58351.1"/>
    <property type="molecule type" value="Genomic_DNA"/>
</dbReference>
<proteinExistence type="predicted"/>